<evidence type="ECO:0000313" key="2">
    <source>
        <dbReference type="Proteomes" id="UP000187266"/>
    </source>
</evidence>
<protein>
    <submittedName>
        <fullName evidence="1">MBL fold hydrolase</fullName>
    </submittedName>
</protein>
<dbReference type="Proteomes" id="UP000187266">
    <property type="component" value="Chromosome"/>
</dbReference>
<dbReference type="Pfam" id="PF00753">
    <property type="entry name" value="Lactamase_B"/>
    <property type="match status" value="1"/>
</dbReference>
<accession>A0A2M9DBQ9</accession>
<keyword evidence="1" id="KW-0378">Hydrolase</keyword>
<dbReference type="InterPro" id="IPR001279">
    <property type="entry name" value="Metallo-B-lactamas"/>
</dbReference>
<organism evidence="1 2">
    <name type="scientific">Brevirhabdus pacifica</name>
    <dbReference type="NCBI Taxonomy" id="1267768"/>
    <lineage>
        <taxon>Bacteria</taxon>
        <taxon>Pseudomonadati</taxon>
        <taxon>Pseudomonadota</taxon>
        <taxon>Alphaproteobacteria</taxon>
        <taxon>Rhodobacterales</taxon>
        <taxon>Paracoccaceae</taxon>
        <taxon>Brevirhabdus</taxon>
    </lineage>
</organism>
<dbReference type="InterPro" id="IPR041636">
    <property type="entry name" value="RNase_J_C"/>
</dbReference>
<dbReference type="GO" id="GO:0016787">
    <property type="term" value="F:hydrolase activity"/>
    <property type="evidence" value="ECO:0007669"/>
    <property type="project" value="UniProtKB-KW"/>
</dbReference>
<dbReference type="Gene3D" id="3.40.50.10710">
    <property type="entry name" value="Metallo-hydrolase/oxidoreductase"/>
    <property type="match status" value="1"/>
</dbReference>
<dbReference type="Pfam" id="PF07521">
    <property type="entry name" value="RMMBL"/>
    <property type="match status" value="1"/>
</dbReference>
<dbReference type="AlphaFoldDB" id="A0A1U7DKT4"/>
<dbReference type="Gene3D" id="3.60.15.10">
    <property type="entry name" value="Ribonuclease Z/Hydroxyacylglutathione hydrolase-like"/>
    <property type="match status" value="1"/>
</dbReference>
<dbReference type="RefSeq" id="WP_076980644.1">
    <property type="nucleotide sequence ID" value="NZ_CP019124.1"/>
</dbReference>
<accession>A0A1U7DKT4</accession>
<reference evidence="1 2" key="1">
    <citation type="submission" date="2017-01" db="EMBL/GenBank/DDBJ databases">
        <title>Genomic analysis of Xuhuaishuia manganoxidans DY6-4.</title>
        <authorList>
            <person name="Wang X."/>
        </authorList>
    </citation>
    <scope>NUCLEOTIDE SEQUENCE [LARGE SCALE GENOMIC DNA]</scope>
    <source>
        <strain evidence="1 2">DY6-4</strain>
    </source>
</reference>
<dbReference type="InterPro" id="IPR055132">
    <property type="entry name" value="RNase_J_b_CASP"/>
</dbReference>
<evidence type="ECO:0000313" key="1">
    <source>
        <dbReference type="EMBL" id="APX90627.1"/>
    </source>
</evidence>
<sequence>MSRKKTDNGRLIFLPLGGAGEIGMNCYVFGYGPAGRERLIVVDLGVTFPDMEGTPGVDLIMPDIAWLEENVDRIEAIFITHAHEDHIGGLAHLWPRLGKKVYCRRFTANIARRKMEEHGRDVSVIRELESFPAMVDLGPLRVGFMPVPHSIPEASGLVIDTPAGRVVHTGDFKLDPTPIIGDPYDPNLWEAVAAPGVQALICDSTNVFTPHSGRSEATVGPEITRLVSEAKNMVVATTFASNIARLQTLADAGRAAGRSVVLLGRAMRRMIEAGVESGVVTNFPPVISAEEARDMPREKVMLIVTGSQGERRAASAQLSRGKYQGLSLREGDLFLFSSKTIPGNEIGVGRIINAFSEMGVDVVDDSSSLYHVSGHANRPDLQKVHQLINPKMLVPMHGEHRHLREHARLGEAAGIPSAICTNGTMLDLAGKAPRVVDHVETGRTYLDGARMIGALDGVVRDRIRMALNGIIVVGILIDEDDEIAGDAWAEIKGLPDSGRNGAVLVDEIEDAVNSALERASDKIVSDDEAIEGVVRKVARQVAQDEIGKKPEVVVLVSRLVAA</sequence>
<keyword evidence="2" id="KW-1185">Reference proteome</keyword>
<dbReference type="OrthoDB" id="9770211at2"/>
<dbReference type="PANTHER" id="PTHR43694:SF1">
    <property type="entry name" value="RIBONUCLEASE J"/>
    <property type="match status" value="1"/>
</dbReference>
<dbReference type="InterPro" id="IPR011108">
    <property type="entry name" value="RMMBL"/>
</dbReference>
<dbReference type="InterPro" id="IPR036866">
    <property type="entry name" value="RibonucZ/Hydroxyglut_hydro"/>
</dbReference>
<dbReference type="SMART" id="SM00849">
    <property type="entry name" value="Lactamase_B"/>
    <property type="match status" value="1"/>
</dbReference>
<dbReference type="Pfam" id="PF22505">
    <property type="entry name" value="RNase_J_b_CASP"/>
    <property type="match status" value="1"/>
</dbReference>
<dbReference type="EMBL" id="CP019124">
    <property type="protein sequence ID" value="APX90627.1"/>
    <property type="molecule type" value="Genomic_DNA"/>
</dbReference>
<dbReference type="PANTHER" id="PTHR43694">
    <property type="entry name" value="RIBONUCLEASE J"/>
    <property type="match status" value="1"/>
</dbReference>
<name>A0A1U7DKT4_9RHOB</name>
<dbReference type="InterPro" id="IPR042173">
    <property type="entry name" value="RNase_J_2"/>
</dbReference>
<dbReference type="STRING" id="1267768.BV394_13615"/>
<dbReference type="Pfam" id="PF17770">
    <property type="entry name" value="RNase_J_C"/>
    <property type="match status" value="1"/>
</dbReference>
<proteinExistence type="predicted"/>
<gene>
    <name evidence="1" type="ORF">BV394_13615</name>
</gene>
<dbReference type="Gene3D" id="3.10.20.580">
    <property type="match status" value="1"/>
</dbReference>
<dbReference type="SUPFAM" id="SSF56281">
    <property type="entry name" value="Metallo-hydrolase/oxidoreductase"/>
    <property type="match status" value="1"/>
</dbReference>
<dbReference type="CDD" id="cd07714">
    <property type="entry name" value="RNaseJ_MBL-fold"/>
    <property type="match status" value="1"/>
</dbReference>